<dbReference type="SUPFAM" id="SSF158504">
    <property type="entry name" value="BH2638-like"/>
    <property type="match status" value="1"/>
</dbReference>
<gene>
    <name evidence="2" type="ORF">M4L21_06830</name>
</gene>
<evidence type="ECO:0000313" key="2">
    <source>
        <dbReference type="EMBL" id="MDG0859038.1"/>
    </source>
</evidence>
<name>A0A9X4L9N5_9STAP</name>
<dbReference type="Gene3D" id="1.10.220.80">
    <property type="entry name" value="BH2638-like"/>
    <property type="match status" value="1"/>
</dbReference>
<dbReference type="Pfam" id="PF05256">
    <property type="entry name" value="UPF0223"/>
    <property type="match status" value="1"/>
</dbReference>
<comment type="similarity">
    <text evidence="1">Belongs to the UPF0223 family.</text>
</comment>
<proteinExistence type="inferred from homology"/>
<evidence type="ECO:0000313" key="3">
    <source>
        <dbReference type="Proteomes" id="UP001152302"/>
    </source>
</evidence>
<dbReference type="AlphaFoldDB" id="A0A9X4L9N5"/>
<dbReference type="InterPro" id="IPR007920">
    <property type="entry name" value="UPF0223"/>
</dbReference>
<dbReference type="InterPro" id="IPR023324">
    <property type="entry name" value="BH2638-like_sf"/>
</dbReference>
<organism evidence="2 3">
    <name type="scientific">Staphylococcus equorum</name>
    <dbReference type="NCBI Taxonomy" id="246432"/>
    <lineage>
        <taxon>Bacteria</taxon>
        <taxon>Bacillati</taxon>
        <taxon>Bacillota</taxon>
        <taxon>Bacilli</taxon>
        <taxon>Bacillales</taxon>
        <taxon>Staphylococcaceae</taxon>
        <taxon>Staphylococcus</taxon>
    </lineage>
</organism>
<dbReference type="RefSeq" id="WP_151364378.1">
    <property type="nucleotide sequence ID" value="NZ_JAMBPX010000004.1"/>
</dbReference>
<dbReference type="HAMAP" id="MF_01041">
    <property type="entry name" value="UPF0223"/>
    <property type="match status" value="1"/>
</dbReference>
<reference evidence="2" key="1">
    <citation type="submission" date="2022-05" db="EMBL/GenBank/DDBJ databases">
        <title>Comparative genomics of Staphylococcus equorum isolates.</title>
        <authorList>
            <person name="Luelf R.H."/>
        </authorList>
    </citation>
    <scope>NUCLEOTIDE SEQUENCE</scope>
    <source>
        <strain evidence="2">TMW 2.2343</strain>
    </source>
</reference>
<dbReference type="PIRSF" id="PIRSF037260">
    <property type="entry name" value="UPF0223"/>
    <property type="match status" value="1"/>
</dbReference>
<dbReference type="EMBL" id="JAMBPX010000004">
    <property type="protein sequence ID" value="MDG0859038.1"/>
    <property type="molecule type" value="Genomic_DNA"/>
</dbReference>
<sequence length="96" mass="11591">MEYQYPLDLDWTNDEMMKVIHFFNKIENYYESSVKGDEVLNAYKNFKHIVPGKADEKQIFKEFENKSGYNSYKVVQEIKKIPIKLFLVKISTNFFY</sequence>
<accession>A0A9X4L9N5</accession>
<dbReference type="NCBIfam" id="NF003353">
    <property type="entry name" value="PRK04387.1"/>
    <property type="match status" value="1"/>
</dbReference>
<dbReference type="Proteomes" id="UP001152302">
    <property type="component" value="Unassembled WGS sequence"/>
</dbReference>
<evidence type="ECO:0000256" key="1">
    <source>
        <dbReference type="HAMAP-Rule" id="MF_01041"/>
    </source>
</evidence>
<protein>
    <recommendedName>
        <fullName evidence="1">UPF0223 protein M4L21_06830</fullName>
    </recommendedName>
</protein>
<comment type="caution">
    <text evidence="2">The sequence shown here is derived from an EMBL/GenBank/DDBJ whole genome shotgun (WGS) entry which is preliminary data.</text>
</comment>